<dbReference type="Pfam" id="PF14690">
    <property type="entry name" value="Zn_ribbon_ISL3"/>
    <property type="match status" value="1"/>
</dbReference>
<feature type="domain" description="Transposase IS204/IS1001/IS1096/IS1165 zinc-finger" evidence="3">
    <location>
        <begin position="45"/>
        <end position="86"/>
    </location>
</feature>
<dbReference type="PANTHER" id="PTHR33498">
    <property type="entry name" value="TRANSPOSASE FOR INSERTION SEQUENCE ELEMENT IS1557"/>
    <property type="match status" value="1"/>
</dbReference>
<gene>
    <name evidence="4" type="ORF">PPSIR1_17140</name>
</gene>
<sequence>MRDRDLYAKLLGIEDPWYVRDVDPSLEAGEVEIFISRDERAELPCPVCGAAAGRYDTRTRTWRHLDTMQYKTLLTAEVPRVKCAEHGVKQLKVPWAEPGSRFTAMFEALVIDWLKEASVSAVARMLRMTWDEVDGVMARAVARGLERRQSQPLRNIGIDETSFQKRHEYVTVVYDCDRKHVVDVLDNRRQFDLEEFYFGTPLEHLQSLESVSMDMWGPYVQATLIHVPDAERKIAFDRFHVAKHINDGVNKVRVDEHAKLRELGDRTLTGTRYLWLKNPENMTAKSRLRFEALRGSSLRVARAWAMKEAARQLWSYERRGWARRAWKRLIVWMARSRLPPMVKVGQTLRAHLWGIVNAIVLGATNASLEAVNSKIQALKKRACGYRSRARFRSAILFHCGGLELYPSAHLAHTNSEAPNGVLVDECGCDTSGEESGGSGGPGPCVDSCGVECHNLACDLYSCIPCI</sequence>
<dbReference type="InterPro" id="IPR002560">
    <property type="entry name" value="Transposase_DDE"/>
</dbReference>
<comment type="caution">
    <text evidence="4">The sequence shown here is derived from an EMBL/GenBank/DDBJ whole genome shotgun (WGS) entry which is preliminary data.</text>
</comment>
<evidence type="ECO:0000259" key="3">
    <source>
        <dbReference type="Pfam" id="PF14690"/>
    </source>
</evidence>
<dbReference type="InterPro" id="IPR029261">
    <property type="entry name" value="Transposase_Znf"/>
</dbReference>
<proteinExistence type="predicted"/>
<evidence type="ECO:0000313" key="5">
    <source>
        <dbReference type="Proteomes" id="UP000005801"/>
    </source>
</evidence>
<dbReference type="Pfam" id="PF13542">
    <property type="entry name" value="HTH_Tnp_ISL3"/>
    <property type="match status" value="1"/>
</dbReference>
<dbReference type="AlphaFoldDB" id="A6GIA8"/>
<evidence type="ECO:0000259" key="1">
    <source>
        <dbReference type="Pfam" id="PF01610"/>
    </source>
</evidence>
<reference evidence="4 5" key="1">
    <citation type="submission" date="2007-06" db="EMBL/GenBank/DDBJ databases">
        <authorList>
            <person name="Shimkets L."/>
            <person name="Ferriera S."/>
            <person name="Johnson J."/>
            <person name="Kravitz S."/>
            <person name="Beeson K."/>
            <person name="Sutton G."/>
            <person name="Rogers Y.-H."/>
            <person name="Friedman R."/>
            <person name="Frazier M."/>
            <person name="Venter J.C."/>
        </authorList>
    </citation>
    <scope>NUCLEOTIDE SEQUENCE [LARGE SCALE GENOMIC DNA]</scope>
    <source>
        <strain evidence="4 5">SIR-1</strain>
    </source>
</reference>
<name>A6GIA8_9BACT</name>
<protein>
    <submittedName>
        <fullName evidence="4">Transposase</fullName>
    </submittedName>
</protein>
<dbReference type="eggNOG" id="COG3464">
    <property type="taxonomic scope" value="Bacteria"/>
</dbReference>
<dbReference type="InterPro" id="IPR047951">
    <property type="entry name" value="Transpos_ISL3"/>
</dbReference>
<feature type="domain" description="Transposase IS204/IS1001/IS1096/IS1165 helix-turn-helix" evidence="2">
    <location>
        <begin position="92"/>
        <end position="141"/>
    </location>
</feature>
<organism evidence="4 5">
    <name type="scientific">Plesiocystis pacifica SIR-1</name>
    <dbReference type="NCBI Taxonomy" id="391625"/>
    <lineage>
        <taxon>Bacteria</taxon>
        <taxon>Pseudomonadati</taxon>
        <taxon>Myxococcota</taxon>
        <taxon>Polyangia</taxon>
        <taxon>Nannocystales</taxon>
        <taxon>Nannocystaceae</taxon>
        <taxon>Plesiocystis</taxon>
    </lineage>
</organism>
<feature type="domain" description="Transposase IS204/IS1001/IS1096/IS1165 DDE" evidence="1">
    <location>
        <begin position="156"/>
        <end position="395"/>
    </location>
</feature>
<evidence type="ECO:0000313" key="4">
    <source>
        <dbReference type="EMBL" id="EDM74410.1"/>
    </source>
</evidence>
<accession>A6GIA8</accession>
<dbReference type="InterPro" id="IPR032877">
    <property type="entry name" value="Transposase_HTH"/>
</dbReference>
<dbReference type="NCBIfam" id="NF033550">
    <property type="entry name" value="transpos_ISL3"/>
    <property type="match status" value="1"/>
</dbReference>
<dbReference type="Pfam" id="PF01610">
    <property type="entry name" value="DDE_Tnp_ISL3"/>
    <property type="match status" value="1"/>
</dbReference>
<keyword evidence="5" id="KW-1185">Reference proteome</keyword>
<evidence type="ECO:0000259" key="2">
    <source>
        <dbReference type="Pfam" id="PF13542"/>
    </source>
</evidence>
<dbReference type="EMBL" id="ABCS01000132">
    <property type="protein sequence ID" value="EDM74410.1"/>
    <property type="molecule type" value="Genomic_DNA"/>
</dbReference>
<dbReference type="PANTHER" id="PTHR33498:SF1">
    <property type="entry name" value="TRANSPOSASE FOR INSERTION SEQUENCE ELEMENT IS1557"/>
    <property type="match status" value="1"/>
</dbReference>
<dbReference type="Proteomes" id="UP000005801">
    <property type="component" value="Unassembled WGS sequence"/>
</dbReference>